<dbReference type="EMBL" id="CP002364">
    <property type="protein sequence ID" value="ADW17912.1"/>
    <property type="molecule type" value="Genomic_DNA"/>
</dbReference>
<evidence type="ECO:0000313" key="3">
    <source>
        <dbReference type="Proteomes" id="UP000006365"/>
    </source>
</evidence>
<accession>A0A7U3YM29</accession>
<name>A0A7U3YM29_DESPD</name>
<keyword evidence="3" id="KW-1185">Reference proteome</keyword>
<evidence type="ECO:0000313" key="2">
    <source>
        <dbReference type="EMBL" id="ADW17912.1"/>
    </source>
</evidence>
<sequence length="64" mass="6701">MEINGLSGTMASQLYQQQTQKSAGQVVQPAPPPQPQPEESVATQNRDTAQGAEAVASTSINVYA</sequence>
<gene>
    <name evidence="2" type="ordered locus">Despr_1762</name>
</gene>
<feature type="region of interest" description="Disordered" evidence="1">
    <location>
        <begin position="1"/>
        <end position="64"/>
    </location>
</feature>
<evidence type="ECO:0000256" key="1">
    <source>
        <dbReference type="SAM" id="MobiDB-lite"/>
    </source>
</evidence>
<dbReference type="KEGG" id="dpr:Despr_1762"/>
<protein>
    <submittedName>
        <fullName evidence="2">Uncharacterized protein</fullName>
    </submittedName>
</protein>
<proteinExistence type="predicted"/>
<organism evidence="2 3">
    <name type="scientific">Desulfobulbus propionicus (strain ATCC 33891 / DSM 2032 / VKM B-1956 / 1pr3)</name>
    <dbReference type="NCBI Taxonomy" id="577650"/>
    <lineage>
        <taxon>Bacteria</taxon>
        <taxon>Pseudomonadati</taxon>
        <taxon>Thermodesulfobacteriota</taxon>
        <taxon>Desulfobulbia</taxon>
        <taxon>Desulfobulbales</taxon>
        <taxon>Desulfobulbaceae</taxon>
        <taxon>Desulfobulbus</taxon>
    </lineage>
</organism>
<dbReference type="RefSeq" id="WP_015724453.1">
    <property type="nucleotide sequence ID" value="NC_014972.1"/>
</dbReference>
<dbReference type="Proteomes" id="UP000006365">
    <property type="component" value="Chromosome"/>
</dbReference>
<feature type="compositionally biased region" description="Polar residues" evidence="1">
    <location>
        <begin position="1"/>
        <end position="23"/>
    </location>
</feature>
<reference evidence="2 3" key="1">
    <citation type="journal article" date="2011" name="Stand. Genomic Sci.">
        <title>Complete genome sequence of Desulfobulbus propionicus type strain (1pr3).</title>
        <authorList>
            <person name="Pagani I."/>
            <person name="Lapidus A."/>
            <person name="Nolan M."/>
            <person name="Lucas S."/>
            <person name="Hammon N."/>
            <person name="Deshpande S."/>
            <person name="Cheng J.F."/>
            <person name="Chertkov O."/>
            <person name="Davenport K."/>
            <person name="Tapia R."/>
            <person name="Han C."/>
            <person name="Goodwin L."/>
            <person name="Pitluck S."/>
            <person name="Liolios K."/>
            <person name="Mavromatis K."/>
            <person name="Ivanova N."/>
            <person name="Mikhailova N."/>
            <person name="Pati A."/>
            <person name="Chen A."/>
            <person name="Palaniappan K."/>
            <person name="Land M."/>
            <person name="Hauser L."/>
            <person name="Chang Y.J."/>
            <person name="Jeffries C.D."/>
            <person name="Detter J.C."/>
            <person name="Brambilla E."/>
            <person name="Kannan K.P."/>
            <person name="Djao O.D."/>
            <person name="Rohde M."/>
            <person name="Pukall R."/>
            <person name="Spring S."/>
            <person name="Goker M."/>
            <person name="Sikorski J."/>
            <person name="Woyke T."/>
            <person name="Bristow J."/>
            <person name="Eisen J.A."/>
            <person name="Markowitz V."/>
            <person name="Hugenholtz P."/>
            <person name="Kyrpides N.C."/>
            <person name="Klenk H.P."/>
        </authorList>
    </citation>
    <scope>NUCLEOTIDE SEQUENCE [LARGE SCALE GENOMIC DNA]</scope>
    <source>
        <strain evidence="3">ATCC 33891 / DSM 2032 / 1pr3</strain>
    </source>
</reference>
<dbReference type="AlphaFoldDB" id="A0A7U3YM29"/>